<gene>
    <name evidence="1" type="ORF">SAMN05421771_2200</name>
</gene>
<keyword evidence="2" id="KW-1185">Reference proteome</keyword>
<protein>
    <submittedName>
        <fullName evidence="1">Uncharacterized protein</fullName>
    </submittedName>
</protein>
<accession>A0A1I6MBB9</accession>
<evidence type="ECO:0000313" key="1">
    <source>
        <dbReference type="EMBL" id="SFS12888.1"/>
    </source>
</evidence>
<name>A0A1I6MBB9_9BACT</name>
<organism evidence="1 2">
    <name type="scientific">Granulicella pectinivorans</name>
    <dbReference type="NCBI Taxonomy" id="474950"/>
    <lineage>
        <taxon>Bacteria</taxon>
        <taxon>Pseudomonadati</taxon>
        <taxon>Acidobacteriota</taxon>
        <taxon>Terriglobia</taxon>
        <taxon>Terriglobales</taxon>
        <taxon>Acidobacteriaceae</taxon>
        <taxon>Granulicella</taxon>
    </lineage>
</organism>
<reference evidence="1 2" key="1">
    <citation type="submission" date="2016-10" db="EMBL/GenBank/DDBJ databases">
        <authorList>
            <person name="de Groot N.N."/>
        </authorList>
    </citation>
    <scope>NUCLEOTIDE SEQUENCE [LARGE SCALE GENOMIC DNA]</scope>
    <source>
        <strain evidence="1 2">DSM 21001</strain>
    </source>
</reference>
<evidence type="ECO:0000313" key="2">
    <source>
        <dbReference type="Proteomes" id="UP000199024"/>
    </source>
</evidence>
<dbReference type="EMBL" id="FOZL01000001">
    <property type="protein sequence ID" value="SFS12888.1"/>
    <property type="molecule type" value="Genomic_DNA"/>
</dbReference>
<dbReference type="AlphaFoldDB" id="A0A1I6MBB9"/>
<dbReference type="Proteomes" id="UP000199024">
    <property type="component" value="Unassembled WGS sequence"/>
</dbReference>
<proteinExistence type="predicted"/>
<sequence length="33" mass="3738">MTYQFDLKAYTGAIAPERTHGTLDFQPKSKPKP</sequence>